<protein>
    <recommendedName>
        <fullName evidence="5">SAM-dependent methyltransferase</fullName>
    </recommendedName>
</protein>
<keyword evidence="2" id="KW-0808">Transferase</keyword>
<comment type="caution">
    <text evidence="3">The sequence shown here is derived from an EMBL/GenBank/DDBJ whole genome shotgun (WGS) entry which is preliminary data.</text>
</comment>
<dbReference type="EMBL" id="JBGOOS010000037">
    <property type="protein sequence ID" value="MEZ8210874.1"/>
    <property type="molecule type" value="Genomic_DNA"/>
</dbReference>
<dbReference type="Proteomes" id="UP001569151">
    <property type="component" value="Unassembled WGS sequence"/>
</dbReference>
<sequence length="199" mass="22723">MKHLNKDHSAKKESTIYTPKVILDFLHKEIIPFISSGDKNIKVFDPAIGKGALTNRLKSEGAYVIGNDIDDVSRFGVEADELYVGDFEVFDKKIDDVDLIIVNPPFNGHHSRKLYPEVFSDKAFEVCGFDTPMIAIMPIGWRTNNRIESKRWRKVRDTYNQISSIVSLPLNIFEGVLVHTEIIIFNVDGIKPHYFLDNI</sequence>
<evidence type="ECO:0000256" key="1">
    <source>
        <dbReference type="ARBA" id="ARBA00022603"/>
    </source>
</evidence>
<keyword evidence="4" id="KW-1185">Reference proteome</keyword>
<dbReference type="RefSeq" id="WP_371726511.1">
    <property type="nucleotide sequence ID" value="NZ_JBGOOS010000037.1"/>
</dbReference>
<accession>A0ABV4MMS5</accession>
<keyword evidence="1" id="KW-0489">Methyltransferase</keyword>
<dbReference type="CDD" id="cd02440">
    <property type="entry name" value="AdoMet_MTases"/>
    <property type="match status" value="1"/>
</dbReference>
<dbReference type="PROSITE" id="PS00092">
    <property type="entry name" value="N6_MTASE"/>
    <property type="match status" value="1"/>
</dbReference>
<evidence type="ECO:0000256" key="2">
    <source>
        <dbReference type="ARBA" id="ARBA00022679"/>
    </source>
</evidence>
<dbReference type="PRINTS" id="PR00507">
    <property type="entry name" value="N12N6MTFRASE"/>
</dbReference>
<dbReference type="SUPFAM" id="SSF53335">
    <property type="entry name" value="S-adenosyl-L-methionine-dependent methyltransferases"/>
    <property type="match status" value="1"/>
</dbReference>
<reference evidence="3 4" key="1">
    <citation type="submission" date="2024-06" db="EMBL/GenBank/DDBJ databases">
        <authorList>
            <person name="Steensen K."/>
            <person name="Seneca J."/>
            <person name="Bartlau N."/>
            <person name="Yu A.X."/>
            <person name="Polz M.F."/>
        </authorList>
    </citation>
    <scope>NUCLEOTIDE SEQUENCE [LARGE SCALE GENOMIC DNA]</scope>
    <source>
        <strain evidence="3 4">1F146</strain>
    </source>
</reference>
<gene>
    <name evidence="3" type="ORF">ACED39_19080</name>
</gene>
<dbReference type="Gene3D" id="3.40.50.150">
    <property type="entry name" value="Vaccinia Virus protein VP39"/>
    <property type="match status" value="1"/>
</dbReference>
<organism evidence="3 4">
    <name type="scientific">Vibrio bivalvicida</name>
    <dbReference type="NCBI Taxonomy" id="1276888"/>
    <lineage>
        <taxon>Bacteria</taxon>
        <taxon>Pseudomonadati</taxon>
        <taxon>Pseudomonadota</taxon>
        <taxon>Gammaproteobacteria</taxon>
        <taxon>Vibrionales</taxon>
        <taxon>Vibrionaceae</taxon>
        <taxon>Vibrio</taxon>
        <taxon>Vibrio oreintalis group</taxon>
    </lineage>
</organism>
<evidence type="ECO:0000313" key="4">
    <source>
        <dbReference type="Proteomes" id="UP001569151"/>
    </source>
</evidence>
<name>A0ABV4MMS5_9VIBR</name>
<proteinExistence type="predicted"/>
<dbReference type="InterPro" id="IPR029063">
    <property type="entry name" value="SAM-dependent_MTases_sf"/>
</dbReference>
<evidence type="ECO:0000313" key="3">
    <source>
        <dbReference type="EMBL" id="MEZ8210874.1"/>
    </source>
</evidence>
<dbReference type="InterPro" id="IPR002052">
    <property type="entry name" value="DNA_methylase_N6_adenine_CS"/>
</dbReference>
<evidence type="ECO:0008006" key="5">
    <source>
        <dbReference type="Google" id="ProtNLM"/>
    </source>
</evidence>